<dbReference type="Pfam" id="PF20239">
    <property type="entry name" value="DUF6596"/>
    <property type="match status" value="1"/>
</dbReference>
<dbReference type="Proteomes" id="UP000253426">
    <property type="component" value="Unassembled WGS sequence"/>
</dbReference>
<dbReference type="InterPro" id="IPR014284">
    <property type="entry name" value="RNA_pol_sigma-70_dom"/>
</dbReference>
<dbReference type="NCBIfam" id="TIGR02937">
    <property type="entry name" value="sigma70-ECF"/>
    <property type="match status" value="1"/>
</dbReference>
<dbReference type="InterPro" id="IPR007627">
    <property type="entry name" value="RNA_pol_sigma70_r2"/>
</dbReference>
<feature type="domain" description="RNA polymerase sigma-70 region 2" evidence="1">
    <location>
        <begin position="17"/>
        <end position="85"/>
    </location>
</feature>
<dbReference type="RefSeq" id="WP_113956259.1">
    <property type="nucleotide sequence ID" value="NZ_QNRR01000001.1"/>
</dbReference>
<evidence type="ECO:0000313" key="4">
    <source>
        <dbReference type="Proteomes" id="UP000253426"/>
    </source>
</evidence>
<comment type="caution">
    <text evidence="3">The sequence shown here is derived from an EMBL/GenBank/DDBJ whole genome shotgun (WGS) entry which is preliminary data.</text>
</comment>
<dbReference type="GO" id="GO:0006352">
    <property type="term" value="P:DNA-templated transcription initiation"/>
    <property type="evidence" value="ECO:0007669"/>
    <property type="project" value="InterPro"/>
</dbReference>
<proteinExistence type="predicted"/>
<dbReference type="Pfam" id="PF04542">
    <property type="entry name" value="Sigma70_r2"/>
    <property type="match status" value="1"/>
</dbReference>
<sequence>MPNPTAKHDVPRLTEHLFRHEAGRLVAMLTGIFGINRLQLAEDVVQEAMARALQVWPYYGVPQNPTAWLMQTARNLALDVVRREKSFGDKEEKIVLHMEQSTSTPDDAEGPMFEDEIKVHRLRLMFACCHPDIPQESQIALALKTLCGFTPIEIAKAFLTTEAATAKRLTRARQRIQEMGIPFEIPSGPDLPPRLDGVLHILYLLFNEGYKASSGDNLVREELCHEAIQLATQLAEHSVADQPRTHALIALMLLNAARFSTRVDGDGNMLRLRDQNRAEWNREHIARGMLHLSKASMGEALSEYHLQAGIAACHTMAPSYDATDWRSILSLYDRWMELTPSPVVALNRAVAVAQVEGAKAGIAAVESMRHRDHLESYHLVYAVLGDFESQLGNKRAAAIHFRKALRLTDVTSEQSFLEGRLRECGDTGGSAHAPRSRG</sequence>
<dbReference type="PANTHER" id="PTHR47756">
    <property type="entry name" value="BLL6612 PROTEIN-RELATED"/>
    <property type="match status" value="1"/>
</dbReference>
<gene>
    <name evidence="3" type="ORF">DES53_101113</name>
</gene>
<dbReference type="AlphaFoldDB" id="A0A366HSR4"/>
<dbReference type="EMBL" id="QNRR01000001">
    <property type="protein sequence ID" value="RBP47316.1"/>
    <property type="molecule type" value="Genomic_DNA"/>
</dbReference>
<dbReference type="InterPro" id="IPR046531">
    <property type="entry name" value="DUF6596"/>
</dbReference>
<keyword evidence="4" id="KW-1185">Reference proteome</keyword>
<dbReference type="Gene3D" id="1.10.1740.10">
    <property type="match status" value="1"/>
</dbReference>
<evidence type="ECO:0000313" key="3">
    <source>
        <dbReference type="EMBL" id="RBP47316.1"/>
    </source>
</evidence>
<accession>A0A366HSR4</accession>
<dbReference type="GO" id="GO:0003700">
    <property type="term" value="F:DNA-binding transcription factor activity"/>
    <property type="evidence" value="ECO:0007669"/>
    <property type="project" value="InterPro"/>
</dbReference>
<reference evidence="3 4" key="1">
    <citation type="submission" date="2018-06" db="EMBL/GenBank/DDBJ databases">
        <title>Genomic Encyclopedia of Type Strains, Phase IV (KMG-IV): sequencing the most valuable type-strain genomes for metagenomic binning, comparative biology and taxonomic classification.</title>
        <authorList>
            <person name="Goeker M."/>
        </authorList>
    </citation>
    <scope>NUCLEOTIDE SEQUENCE [LARGE SCALE GENOMIC DNA]</scope>
    <source>
        <strain evidence="3 4">DSM 25532</strain>
    </source>
</reference>
<name>A0A366HSR4_9BACT</name>
<dbReference type="SUPFAM" id="SSF88946">
    <property type="entry name" value="Sigma2 domain of RNA polymerase sigma factors"/>
    <property type="match status" value="1"/>
</dbReference>
<dbReference type="OrthoDB" id="9780299at2"/>
<dbReference type="InterPro" id="IPR013324">
    <property type="entry name" value="RNA_pol_sigma_r3/r4-like"/>
</dbReference>
<protein>
    <submittedName>
        <fullName evidence="3">RNA polymerase sigma-70 factor (ECF subfamily)</fullName>
    </submittedName>
</protein>
<dbReference type="SUPFAM" id="SSF88659">
    <property type="entry name" value="Sigma3 and sigma4 domains of RNA polymerase sigma factors"/>
    <property type="match status" value="1"/>
</dbReference>
<dbReference type="InterPro" id="IPR013325">
    <property type="entry name" value="RNA_pol_sigma_r2"/>
</dbReference>
<evidence type="ECO:0000259" key="2">
    <source>
        <dbReference type="Pfam" id="PF20239"/>
    </source>
</evidence>
<organism evidence="3 4">
    <name type="scientific">Roseimicrobium gellanilyticum</name>
    <dbReference type="NCBI Taxonomy" id="748857"/>
    <lineage>
        <taxon>Bacteria</taxon>
        <taxon>Pseudomonadati</taxon>
        <taxon>Verrucomicrobiota</taxon>
        <taxon>Verrucomicrobiia</taxon>
        <taxon>Verrucomicrobiales</taxon>
        <taxon>Verrucomicrobiaceae</taxon>
        <taxon>Roseimicrobium</taxon>
    </lineage>
</organism>
<feature type="domain" description="DUF6596" evidence="2">
    <location>
        <begin position="194"/>
        <end position="295"/>
    </location>
</feature>
<dbReference type="PANTHER" id="PTHR47756:SF2">
    <property type="entry name" value="BLL6612 PROTEIN"/>
    <property type="match status" value="1"/>
</dbReference>
<evidence type="ECO:0000259" key="1">
    <source>
        <dbReference type="Pfam" id="PF04542"/>
    </source>
</evidence>